<dbReference type="InterPro" id="IPR004827">
    <property type="entry name" value="bZIP"/>
</dbReference>
<gene>
    <name evidence="9" type="ORF">M378DRAFT_195123</name>
</gene>
<feature type="compositionally biased region" description="Polar residues" evidence="7">
    <location>
        <begin position="68"/>
        <end position="78"/>
    </location>
</feature>
<evidence type="ECO:0000313" key="10">
    <source>
        <dbReference type="Proteomes" id="UP000054549"/>
    </source>
</evidence>
<dbReference type="PANTHER" id="PTHR13044:SF14">
    <property type="entry name" value="CRYPTOCEPHAL, ISOFORM A"/>
    <property type="match status" value="1"/>
</dbReference>
<keyword evidence="5" id="KW-0539">Nucleus</keyword>
<dbReference type="InParanoid" id="A0A0C2XP74"/>
<keyword evidence="2" id="KW-0805">Transcription regulation</keyword>
<keyword evidence="6" id="KW-0175">Coiled coil</keyword>
<evidence type="ECO:0000313" key="9">
    <source>
        <dbReference type="EMBL" id="KIL70968.1"/>
    </source>
</evidence>
<feature type="region of interest" description="Disordered" evidence="7">
    <location>
        <begin position="1"/>
        <end position="27"/>
    </location>
</feature>
<accession>A0A0C2XP74</accession>
<keyword evidence="3" id="KW-0238">DNA-binding</keyword>
<evidence type="ECO:0000256" key="3">
    <source>
        <dbReference type="ARBA" id="ARBA00023125"/>
    </source>
</evidence>
<feature type="compositionally biased region" description="Polar residues" evidence="7">
    <location>
        <begin position="116"/>
        <end position="135"/>
    </location>
</feature>
<dbReference type="Proteomes" id="UP000054549">
    <property type="component" value="Unassembled WGS sequence"/>
</dbReference>
<keyword evidence="10" id="KW-1185">Reference proteome</keyword>
<feature type="compositionally biased region" description="Polar residues" evidence="7">
    <location>
        <begin position="86"/>
        <end position="99"/>
    </location>
</feature>
<dbReference type="GO" id="GO:0005634">
    <property type="term" value="C:nucleus"/>
    <property type="evidence" value="ECO:0007669"/>
    <property type="project" value="UniProtKB-SubCell"/>
</dbReference>
<evidence type="ECO:0000256" key="5">
    <source>
        <dbReference type="ARBA" id="ARBA00023242"/>
    </source>
</evidence>
<sequence length="276" mass="30677">MDRDFQNTQRRSRSASTNEVPQSNAAVTVNQNDEAFLAQLAAMSGFVQLPGGESSFHAPDPLTQSYAQQHLPSSSSHLYEQPIPGPSSQPNLSTFPPASHWPQSYQDLFNNLLSTSAAGPSHATSPVASPGTSIATEPEILDDERAASEEKRRRNTEASARFRIKKKQRTINLERSVSDLTGRADELEREVADLRRENGWLKEIVMLKGTRFAAFNLAQHLQAMNQNLVNEKPKKSRRSRSLDSRVEQESSEDEEDEAEAADKKGKGKRASDHDHK</sequence>
<dbReference type="PROSITE" id="PS50217">
    <property type="entry name" value="BZIP"/>
    <property type="match status" value="1"/>
</dbReference>
<dbReference type="InterPro" id="IPR046347">
    <property type="entry name" value="bZIP_sf"/>
</dbReference>
<keyword evidence="4" id="KW-0804">Transcription</keyword>
<evidence type="ECO:0000256" key="2">
    <source>
        <dbReference type="ARBA" id="ARBA00023015"/>
    </source>
</evidence>
<dbReference type="FunCoup" id="A0A0C2XP74">
    <property type="interactions" value="173"/>
</dbReference>
<organism evidence="9 10">
    <name type="scientific">Amanita muscaria (strain Koide BX008)</name>
    <dbReference type="NCBI Taxonomy" id="946122"/>
    <lineage>
        <taxon>Eukaryota</taxon>
        <taxon>Fungi</taxon>
        <taxon>Dikarya</taxon>
        <taxon>Basidiomycota</taxon>
        <taxon>Agaricomycotina</taxon>
        <taxon>Agaricomycetes</taxon>
        <taxon>Agaricomycetidae</taxon>
        <taxon>Agaricales</taxon>
        <taxon>Pluteineae</taxon>
        <taxon>Amanitaceae</taxon>
        <taxon>Amanita</taxon>
    </lineage>
</organism>
<feature type="compositionally biased region" description="Basic and acidic residues" evidence="7">
    <location>
        <begin position="143"/>
        <end position="156"/>
    </location>
</feature>
<protein>
    <recommendedName>
        <fullName evidence="8">BZIP domain-containing protein</fullName>
    </recommendedName>
</protein>
<feature type="compositionally biased region" description="Basic and acidic residues" evidence="7">
    <location>
        <begin position="260"/>
        <end position="276"/>
    </location>
</feature>
<dbReference type="Pfam" id="PF07716">
    <property type="entry name" value="bZIP_2"/>
    <property type="match status" value="1"/>
</dbReference>
<dbReference type="GO" id="GO:0001228">
    <property type="term" value="F:DNA-binding transcription activator activity, RNA polymerase II-specific"/>
    <property type="evidence" value="ECO:0007669"/>
    <property type="project" value="TreeGrafter"/>
</dbReference>
<dbReference type="HOGENOM" id="CLU_1008228_0_0_1"/>
<evidence type="ECO:0000256" key="6">
    <source>
        <dbReference type="SAM" id="Coils"/>
    </source>
</evidence>
<dbReference type="PANTHER" id="PTHR13044">
    <property type="entry name" value="ACTIVATING TRANSCRIPTION FACTOR ATF 4/5"/>
    <property type="match status" value="1"/>
</dbReference>
<reference evidence="9 10" key="1">
    <citation type="submission" date="2014-04" db="EMBL/GenBank/DDBJ databases">
        <title>Evolutionary Origins and Diversification of the Mycorrhizal Mutualists.</title>
        <authorList>
            <consortium name="DOE Joint Genome Institute"/>
            <consortium name="Mycorrhizal Genomics Consortium"/>
            <person name="Kohler A."/>
            <person name="Kuo A."/>
            <person name="Nagy L.G."/>
            <person name="Floudas D."/>
            <person name="Copeland A."/>
            <person name="Barry K.W."/>
            <person name="Cichocki N."/>
            <person name="Veneault-Fourrey C."/>
            <person name="LaButti K."/>
            <person name="Lindquist E.A."/>
            <person name="Lipzen A."/>
            <person name="Lundell T."/>
            <person name="Morin E."/>
            <person name="Murat C."/>
            <person name="Riley R."/>
            <person name="Ohm R."/>
            <person name="Sun H."/>
            <person name="Tunlid A."/>
            <person name="Henrissat B."/>
            <person name="Grigoriev I.V."/>
            <person name="Hibbett D.S."/>
            <person name="Martin F."/>
        </authorList>
    </citation>
    <scope>NUCLEOTIDE SEQUENCE [LARGE SCALE GENOMIC DNA]</scope>
    <source>
        <strain evidence="9 10">Koide BX008</strain>
    </source>
</reference>
<feature type="domain" description="BZIP" evidence="8">
    <location>
        <begin position="145"/>
        <end position="203"/>
    </location>
</feature>
<evidence type="ECO:0000256" key="4">
    <source>
        <dbReference type="ARBA" id="ARBA00023163"/>
    </source>
</evidence>
<feature type="compositionally biased region" description="Acidic residues" evidence="7">
    <location>
        <begin position="249"/>
        <end position="259"/>
    </location>
</feature>
<dbReference type="PROSITE" id="PS00036">
    <property type="entry name" value="BZIP_BASIC"/>
    <property type="match status" value="1"/>
</dbReference>
<dbReference type="STRING" id="946122.A0A0C2XP74"/>
<feature type="coiled-coil region" evidence="6">
    <location>
        <begin position="170"/>
        <end position="204"/>
    </location>
</feature>
<dbReference type="EMBL" id="KN818223">
    <property type="protein sequence ID" value="KIL70968.1"/>
    <property type="molecule type" value="Genomic_DNA"/>
</dbReference>
<dbReference type="GO" id="GO:0000977">
    <property type="term" value="F:RNA polymerase II transcription regulatory region sequence-specific DNA binding"/>
    <property type="evidence" value="ECO:0007669"/>
    <property type="project" value="TreeGrafter"/>
</dbReference>
<feature type="region of interest" description="Disordered" evidence="7">
    <location>
        <begin position="116"/>
        <end position="158"/>
    </location>
</feature>
<dbReference type="AlphaFoldDB" id="A0A0C2XP74"/>
<evidence type="ECO:0000256" key="1">
    <source>
        <dbReference type="ARBA" id="ARBA00004123"/>
    </source>
</evidence>
<feature type="region of interest" description="Disordered" evidence="7">
    <location>
        <begin position="228"/>
        <end position="276"/>
    </location>
</feature>
<evidence type="ECO:0000259" key="8">
    <source>
        <dbReference type="PROSITE" id="PS50217"/>
    </source>
</evidence>
<dbReference type="SUPFAM" id="SSF57959">
    <property type="entry name" value="Leucine zipper domain"/>
    <property type="match status" value="1"/>
</dbReference>
<comment type="subcellular location">
    <subcellularLocation>
        <location evidence="1">Nucleus</location>
    </subcellularLocation>
</comment>
<name>A0A0C2XP74_AMAMK</name>
<dbReference type="Gene3D" id="1.20.5.170">
    <property type="match status" value="1"/>
</dbReference>
<dbReference type="CDD" id="cd14705">
    <property type="entry name" value="bZIP_Zip1"/>
    <property type="match status" value="1"/>
</dbReference>
<dbReference type="OrthoDB" id="1939598at2759"/>
<feature type="region of interest" description="Disordered" evidence="7">
    <location>
        <begin position="68"/>
        <end position="99"/>
    </location>
</feature>
<dbReference type="SMART" id="SM00338">
    <property type="entry name" value="BRLZ"/>
    <property type="match status" value="1"/>
</dbReference>
<proteinExistence type="predicted"/>
<evidence type="ECO:0000256" key="7">
    <source>
        <dbReference type="SAM" id="MobiDB-lite"/>
    </source>
</evidence>